<feature type="compositionally biased region" description="Basic and acidic residues" evidence="1">
    <location>
        <begin position="192"/>
        <end position="214"/>
    </location>
</feature>
<sequence>MEARTQAQTQTSSLAFQPPPRSFDRHRIRDAMTENEKEESHRITENSEPHHRGLNMLAFVSSVIGRLEKESPEQLYAAESPQPQPPHILGQKQVGHRPTSGNDTEVAIYDVSDEEERANRKKKSRSGPTLQRRQSSERTLSNNSATSSRGSSRTSLPGHSSSPPPDFEDVTRPPQSKEARLAKAAHQKKKRIGAEKGKETKPRNTTKNETDRAQKILAEGIENPYGPCGPCNKSSKLCIIPLDEGMRCAKCTKAKGSKDMCFLRQYNEDPSKLDDAREKAAKAAAAAAAAAAPQVGSPLPPAFHHQQTLGGSDDPRLPDQIDPNETDELP</sequence>
<organism evidence="2 3">
    <name type="scientific">Apiospora saccharicola</name>
    <dbReference type="NCBI Taxonomy" id="335842"/>
    <lineage>
        <taxon>Eukaryota</taxon>
        <taxon>Fungi</taxon>
        <taxon>Dikarya</taxon>
        <taxon>Ascomycota</taxon>
        <taxon>Pezizomycotina</taxon>
        <taxon>Sordariomycetes</taxon>
        <taxon>Xylariomycetidae</taxon>
        <taxon>Amphisphaeriales</taxon>
        <taxon>Apiosporaceae</taxon>
        <taxon>Apiospora</taxon>
    </lineage>
</organism>
<feature type="compositionally biased region" description="Basic and acidic residues" evidence="1">
    <location>
        <begin position="22"/>
        <end position="51"/>
    </location>
</feature>
<dbReference type="Proteomes" id="UP001446871">
    <property type="component" value="Unassembled WGS sequence"/>
</dbReference>
<feature type="region of interest" description="Disordered" evidence="1">
    <location>
        <begin position="283"/>
        <end position="330"/>
    </location>
</feature>
<proteinExistence type="predicted"/>
<dbReference type="EMBL" id="JAQQWM010000006">
    <property type="protein sequence ID" value="KAK8059787.1"/>
    <property type="molecule type" value="Genomic_DNA"/>
</dbReference>
<feature type="compositionally biased region" description="Low complexity" evidence="1">
    <location>
        <begin position="141"/>
        <end position="155"/>
    </location>
</feature>
<evidence type="ECO:0000313" key="3">
    <source>
        <dbReference type="Proteomes" id="UP001446871"/>
    </source>
</evidence>
<evidence type="ECO:0000313" key="2">
    <source>
        <dbReference type="EMBL" id="KAK8059787.1"/>
    </source>
</evidence>
<feature type="compositionally biased region" description="Basic and acidic residues" evidence="1">
    <location>
        <begin position="169"/>
        <end position="181"/>
    </location>
</feature>
<feature type="compositionally biased region" description="Polar residues" evidence="1">
    <location>
        <begin position="126"/>
        <end position="140"/>
    </location>
</feature>
<keyword evidence="3" id="KW-1185">Reference proteome</keyword>
<feature type="region of interest" description="Disordered" evidence="1">
    <location>
        <begin position="1"/>
        <end position="54"/>
    </location>
</feature>
<feature type="region of interest" description="Disordered" evidence="1">
    <location>
        <begin position="71"/>
        <end position="214"/>
    </location>
</feature>
<comment type="caution">
    <text evidence="2">The sequence shown here is derived from an EMBL/GenBank/DDBJ whole genome shotgun (WGS) entry which is preliminary data.</text>
</comment>
<reference evidence="2 3" key="1">
    <citation type="submission" date="2023-01" db="EMBL/GenBank/DDBJ databases">
        <title>Analysis of 21 Apiospora genomes using comparative genomics revels a genus with tremendous synthesis potential of carbohydrate active enzymes and secondary metabolites.</title>
        <authorList>
            <person name="Sorensen T."/>
        </authorList>
    </citation>
    <scope>NUCLEOTIDE SEQUENCE [LARGE SCALE GENOMIC DNA]</scope>
    <source>
        <strain evidence="2 3">CBS 83171</strain>
    </source>
</reference>
<feature type="compositionally biased region" description="Low complexity" evidence="1">
    <location>
        <begin position="283"/>
        <end position="292"/>
    </location>
</feature>
<name>A0ABR1ULK6_9PEZI</name>
<protein>
    <recommendedName>
        <fullName evidence="4">Zn(2)-C6 fungal-type domain-containing protein</fullName>
    </recommendedName>
</protein>
<gene>
    <name evidence="2" type="ORF">PG996_009717</name>
</gene>
<evidence type="ECO:0000256" key="1">
    <source>
        <dbReference type="SAM" id="MobiDB-lite"/>
    </source>
</evidence>
<accession>A0ABR1ULK6</accession>
<feature type="compositionally biased region" description="Polar residues" evidence="1">
    <location>
        <begin position="1"/>
        <end position="15"/>
    </location>
</feature>
<evidence type="ECO:0008006" key="4">
    <source>
        <dbReference type="Google" id="ProtNLM"/>
    </source>
</evidence>